<proteinExistence type="predicted"/>
<dbReference type="AlphaFoldDB" id="A0A2P2NBS0"/>
<dbReference type="EMBL" id="GGEC01059386">
    <property type="protein sequence ID" value="MBX39870.1"/>
    <property type="molecule type" value="Transcribed_RNA"/>
</dbReference>
<organism evidence="1">
    <name type="scientific">Rhizophora mucronata</name>
    <name type="common">Asiatic mangrove</name>
    <dbReference type="NCBI Taxonomy" id="61149"/>
    <lineage>
        <taxon>Eukaryota</taxon>
        <taxon>Viridiplantae</taxon>
        <taxon>Streptophyta</taxon>
        <taxon>Embryophyta</taxon>
        <taxon>Tracheophyta</taxon>
        <taxon>Spermatophyta</taxon>
        <taxon>Magnoliopsida</taxon>
        <taxon>eudicotyledons</taxon>
        <taxon>Gunneridae</taxon>
        <taxon>Pentapetalae</taxon>
        <taxon>rosids</taxon>
        <taxon>fabids</taxon>
        <taxon>Malpighiales</taxon>
        <taxon>Rhizophoraceae</taxon>
        <taxon>Rhizophora</taxon>
    </lineage>
</organism>
<sequence>MDPYKVYNAYPTTVLDLSLYRLIQKSKSSCCE</sequence>
<accession>A0A2P2NBS0</accession>
<reference evidence="1" key="1">
    <citation type="submission" date="2018-02" db="EMBL/GenBank/DDBJ databases">
        <title>Rhizophora mucronata_Transcriptome.</title>
        <authorList>
            <person name="Meera S.P."/>
            <person name="Sreeshan A."/>
            <person name="Augustine A."/>
        </authorList>
    </citation>
    <scope>NUCLEOTIDE SEQUENCE</scope>
    <source>
        <tissue evidence="1">Leaf</tissue>
    </source>
</reference>
<evidence type="ECO:0000313" key="1">
    <source>
        <dbReference type="EMBL" id="MBX39870.1"/>
    </source>
</evidence>
<protein>
    <submittedName>
        <fullName evidence="1">Uncharacterized protein</fullName>
    </submittedName>
</protein>
<name>A0A2P2NBS0_RHIMU</name>